<gene>
    <name evidence="2" type="ORF">Triagg1_9529</name>
</gene>
<evidence type="ECO:0000313" key="2">
    <source>
        <dbReference type="EMBL" id="KAK4063378.1"/>
    </source>
</evidence>
<accession>A0AAE1LVI4</accession>
<organism evidence="2 3">
    <name type="scientific">Trichoderma aggressivum f. europaeum</name>
    <dbReference type="NCBI Taxonomy" id="173218"/>
    <lineage>
        <taxon>Eukaryota</taxon>
        <taxon>Fungi</taxon>
        <taxon>Dikarya</taxon>
        <taxon>Ascomycota</taxon>
        <taxon>Pezizomycotina</taxon>
        <taxon>Sordariomycetes</taxon>
        <taxon>Hypocreomycetidae</taxon>
        <taxon>Hypocreales</taxon>
        <taxon>Hypocreaceae</taxon>
        <taxon>Trichoderma</taxon>
    </lineage>
</organism>
<sequence>MMQSPANDGSDVNAIYRIAQHCFETSPAAPKRTFIHQFHQLHHQIAMPEGRQSPPPERQSAAQIGNTGSGKASDVSKTSQKDPKSQLDCLTSNPKGPMDDVLKHKFSREPGNYTPLNA</sequence>
<keyword evidence="3" id="KW-1185">Reference proteome</keyword>
<dbReference type="EMBL" id="JAWRVG010000054">
    <property type="protein sequence ID" value="KAK4063378.1"/>
    <property type="molecule type" value="Genomic_DNA"/>
</dbReference>
<name>A0AAE1LVI4_9HYPO</name>
<reference evidence="2" key="1">
    <citation type="submission" date="2023-11" db="EMBL/GenBank/DDBJ databases">
        <title>The genome sequences of three competitors of mushroom-forming fungi.</title>
        <authorList>
            <person name="Beijen E."/>
            <person name="Ohm R.A."/>
        </authorList>
    </citation>
    <scope>NUCLEOTIDE SEQUENCE</scope>
    <source>
        <strain evidence="2">CBS 100526</strain>
    </source>
</reference>
<feature type="region of interest" description="Disordered" evidence="1">
    <location>
        <begin position="43"/>
        <end position="118"/>
    </location>
</feature>
<dbReference type="GeneID" id="87924401"/>
<feature type="compositionally biased region" description="Polar residues" evidence="1">
    <location>
        <begin position="60"/>
        <end position="78"/>
    </location>
</feature>
<proteinExistence type="predicted"/>
<evidence type="ECO:0000313" key="3">
    <source>
        <dbReference type="Proteomes" id="UP001273209"/>
    </source>
</evidence>
<dbReference type="AlphaFoldDB" id="A0AAE1LVI4"/>
<dbReference type="RefSeq" id="XP_062751566.1">
    <property type="nucleotide sequence ID" value="XM_062904497.1"/>
</dbReference>
<evidence type="ECO:0000256" key="1">
    <source>
        <dbReference type="SAM" id="MobiDB-lite"/>
    </source>
</evidence>
<comment type="caution">
    <text evidence="2">The sequence shown here is derived from an EMBL/GenBank/DDBJ whole genome shotgun (WGS) entry which is preliminary data.</text>
</comment>
<dbReference type="Proteomes" id="UP001273209">
    <property type="component" value="Unassembled WGS sequence"/>
</dbReference>
<protein>
    <submittedName>
        <fullName evidence="2">Uncharacterized protein</fullName>
    </submittedName>
</protein>